<name>A0A6J7X826_9CAUD</name>
<proteinExistence type="predicted"/>
<evidence type="ECO:0000313" key="2">
    <source>
        <dbReference type="EMBL" id="CAB5226016.1"/>
    </source>
</evidence>
<gene>
    <name evidence="2" type="ORF">UFOVP757_26</name>
</gene>
<reference evidence="2" key="1">
    <citation type="submission" date="2020-05" db="EMBL/GenBank/DDBJ databases">
        <authorList>
            <person name="Chiriac C."/>
            <person name="Salcher M."/>
            <person name="Ghai R."/>
            <person name="Kavagutti S V."/>
        </authorList>
    </citation>
    <scope>NUCLEOTIDE SEQUENCE</scope>
</reference>
<feature type="coiled-coil region" evidence="1">
    <location>
        <begin position="44"/>
        <end position="75"/>
    </location>
</feature>
<organism evidence="2">
    <name type="scientific">uncultured Caudovirales phage</name>
    <dbReference type="NCBI Taxonomy" id="2100421"/>
    <lineage>
        <taxon>Viruses</taxon>
        <taxon>Duplodnaviria</taxon>
        <taxon>Heunggongvirae</taxon>
        <taxon>Uroviricota</taxon>
        <taxon>Caudoviricetes</taxon>
        <taxon>Peduoviridae</taxon>
        <taxon>Maltschvirus</taxon>
        <taxon>Maltschvirus maltsch</taxon>
    </lineage>
</organism>
<protein>
    <submittedName>
        <fullName evidence="2">Uncharacterized protein</fullName>
    </submittedName>
</protein>
<sequence>MALVEKDGELWDGETGEYAGRVDNGTLPIAVENEEDLVTVSRIISEAEARVEARRLQLENVIENTRAMLKVEERKLDYLMYRYSEGLQRLAFDMLPKKADGSPKVSTYTNPFLKISYRKVSATVKVEDSDTALHWVRRNCPAALKVEEKVLASRIPADVLQSMIADPEGAKVIGFNVVPEHRSVTIKSSVTR</sequence>
<dbReference type="EMBL" id="LR798355">
    <property type="protein sequence ID" value="CAB5226016.1"/>
    <property type="molecule type" value="Genomic_DNA"/>
</dbReference>
<evidence type="ECO:0000256" key="1">
    <source>
        <dbReference type="SAM" id="Coils"/>
    </source>
</evidence>
<keyword evidence="1" id="KW-0175">Coiled coil</keyword>
<accession>A0A6J7X826</accession>